<feature type="transmembrane region" description="Helical" evidence="6">
    <location>
        <begin position="47"/>
        <end position="67"/>
    </location>
</feature>
<dbReference type="AlphaFoldDB" id="A0A1X6WSZ4"/>
<proteinExistence type="predicted"/>
<keyword evidence="4 6" id="KW-0472">Membrane</keyword>
<dbReference type="InterPro" id="IPR013525">
    <property type="entry name" value="ABC2_TM"/>
</dbReference>
<evidence type="ECO:0000256" key="1">
    <source>
        <dbReference type="ARBA" id="ARBA00004141"/>
    </source>
</evidence>
<keyword evidence="3 6" id="KW-1133">Transmembrane helix</keyword>
<dbReference type="InterPro" id="IPR051328">
    <property type="entry name" value="T7SS_ABC-Transporter"/>
</dbReference>
<protein>
    <submittedName>
        <fullName evidence="8">ABC transporter integral membrane protein</fullName>
    </submittedName>
</protein>
<sequence>MTTATAPAPSASRARTPIPAARPVTSPARRAARYALANTGVTLRNGAFMFFTVALPTAMFLMFNTIYGAEAEGAAGVAIMTNMAAYGSLGGALSAGALLQTERMSGWLRQLTVAGLDPRGFVVGKIVAGMAVILPALLVVVGVGLTIGGVDLSLGRAALVIAVLWAALLPMIILGLVVALVLPVNAVQGASTIVLMVLALVGGLWFPYDFFPAWLQGVADWTPTRAISLLGTWAAFGGDLPLRGLVVLGLWSLGLAMLASFLFRRAARTSQR</sequence>
<dbReference type="EMBL" id="FWFG01000012">
    <property type="protein sequence ID" value="SLM88118.1"/>
    <property type="molecule type" value="Genomic_DNA"/>
</dbReference>
<evidence type="ECO:0000256" key="3">
    <source>
        <dbReference type="ARBA" id="ARBA00022989"/>
    </source>
</evidence>
<keyword evidence="9" id="KW-1185">Reference proteome</keyword>
<evidence type="ECO:0000259" key="7">
    <source>
        <dbReference type="Pfam" id="PF01061"/>
    </source>
</evidence>
<evidence type="ECO:0000256" key="2">
    <source>
        <dbReference type="ARBA" id="ARBA00022692"/>
    </source>
</evidence>
<dbReference type="Pfam" id="PF01061">
    <property type="entry name" value="ABC2_membrane"/>
    <property type="match status" value="1"/>
</dbReference>
<dbReference type="Proteomes" id="UP000195981">
    <property type="component" value="Unassembled WGS sequence"/>
</dbReference>
<dbReference type="GO" id="GO:0140359">
    <property type="term" value="F:ABC-type transporter activity"/>
    <property type="evidence" value="ECO:0007669"/>
    <property type="project" value="InterPro"/>
</dbReference>
<evidence type="ECO:0000313" key="8">
    <source>
        <dbReference type="EMBL" id="SLM88118.1"/>
    </source>
</evidence>
<feature type="transmembrane region" description="Helical" evidence="6">
    <location>
        <begin position="189"/>
        <end position="208"/>
    </location>
</feature>
<evidence type="ECO:0000256" key="5">
    <source>
        <dbReference type="SAM" id="MobiDB-lite"/>
    </source>
</evidence>
<evidence type="ECO:0000256" key="4">
    <source>
        <dbReference type="ARBA" id="ARBA00023136"/>
    </source>
</evidence>
<feature type="domain" description="ABC-2 type transporter transmembrane" evidence="7">
    <location>
        <begin position="43"/>
        <end position="225"/>
    </location>
</feature>
<gene>
    <name evidence="8" type="ORF">FM110_01105</name>
</gene>
<feature type="region of interest" description="Disordered" evidence="5">
    <location>
        <begin position="1"/>
        <end position="25"/>
    </location>
</feature>
<feature type="transmembrane region" description="Helical" evidence="6">
    <location>
        <begin position="120"/>
        <end position="145"/>
    </location>
</feature>
<feature type="transmembrane region" description="Helical" evidence="6">
    <location>
        <begin position="73"/>
        <end position="99"/>
    </location>
</feature>
<evidence type="ECO:0000256" key="6">
    <source>
        <dbReference type="SAM" id="Phobius"/>
    </source>
</evidence>
<organism evidence="8 9">
    <name type="scientific">Brachybacterium nesterenkovii</name>
    <dbReference type="NCBI Taxonomy" id="47847"/>
    <lineage>
        <taxon>Bacteria</taxon>
        <taxon>Bacillati</taxon>
        <taxon>Actinomycetota</taxon>
        <taxon>Actinomycetes</taxon>
        <taxon>Micrococcales</taxon>
        <taxon>Dermabacteraceae</taxon>
        <taxon>Brachybacterium</taxon>
    </lineage>
</organism>
<dbReference type="OrthoDB" id="63188at2"/>
<dbReference type="GO" id="GO:0016020">
    <property type="term" value="C:membrane"/>
    <property type="evidence" value="ECO:0007669"/>
    <property type="project" value="UniProtKB-SubCell"/>
</dbReference>
<dbReference type="PANTHER" id="PTHR43077">
    <property type="entry name" value="TRANSPORT PERMEASE YVFS-RELATED"/>
    <property type="match status" value="1"/>
</dbReference>
<keyword evidence="2 6" id="KW-0812">Transmembrane</keyword>
<accession>A0A1X6WSZ4</accession>
<dbReference type="RefSeq" id="WP_087101859.1">
    <property type="nucleotide sequence ID" value="NZ_FWFG01000012.1"/>
</dbReference>
<comment type="subcellular location">
    <subcellularLocation>
        <location evidence="1">Membrane</location>
        <topology evidence="1">Multi-pass membrane protein</topology>
    </subcellularLocation>
</comment>
<feature type="transmembrane region" description="Helical" evidence="6">
    <location>
        <begin position="157"/>
        <end position="182"/>
    </location>
</feature>
<dbReference type="PANTHER" id="PTHR43077:SF11">
    <property type="entry name" value="TRANSPORT PERMEASE YVFS-RELATED"/>
    <property type="match status" value="1"/>
</dbReference>
<evidence type="ECO:0000313" key="9">
    <source>
        <dbReference type="Proteomes" id="UP000195981"/>
    </source>
</evidence>
<name>A0A1X6WSZ4_9MICO</name>
<feature type="transmembrane region" description="Helical" evidence="6">
    <location>
        <begin position="242"/>
        <end position="263"/>
    </location>
</feature>
<reference evidence="8 9" key="1">
    <citation type="submission" date="2017-02" db="EMBL/GenBank/DDBJ databases">
        <authorList>
            <person name="Peterson S.W."/>
        </authorList>
    </citation>
    <scope>NUCLEOTIDE SEQUENCE [LARGE SCALE GENOMIC DNA]</scope>
    <source>
        <strain evidence="8 9">CIP104813</strain>
    </source>
</reference>